<sequence length="622" mass="70851">MGSIEKAMKAMESQELGDNIPASKYAAKYNVDQVTLRRRWRGVQAPRETKNIAQQNLTLQQELGLVEYIKELTNLGIPPTRDMVQNFGSAVAEKDLSKSWVQRFLNRHRDHLTSRWSAGLDRNRHQADTLDKYDAYFDLLHSKMDEHKIEQRLSYNMDEKGFMIGVEGRSKRWFSKDVFRHGGIKEALQDGNREWITTLCTVCADGTTLPPALIYEAMNDNIRDNWVEDIQPGEHQVYVASSPTGWTNNRLGLAWVKDVFDANTKAKARRKWRLLITDGHGSHITREFIDYCIKNRIFLAILPAHSTHQVQPLDVVMFRPLSAAYSSELRQQQYRSLGLLPVKKADFFPLFWSAYTSSFTEKNILSSFKATGIWPMDRSVVTKKFQPSTPPQESGNTASSHLSPSDWQRMERLLKDAVKEGTDEAVKKLEASFHRASTQNKLLHHQNEGLLASLDTKNKRKKNGRSLPLKGKRKLDGEATFYSPRSLKKGRAEQAAKDEAEAAEQLKKVGMKKLRAANTLYNKKIAQEKREKREKDKVAKEKEKAAEARRKADEKAERDRQKALQTSQTGKRKASRPLPKQQKRQKQVGGRAASSVAPSAAPPPPSHVTRLGRNTKLPAKFR</sequence>
<dbReference type="PROSITE" id="PS51253">
    <property type="entry name" value="HTH_CENPB"/>
    <property type="match status" value="1"/>
</dbReference>
<feature type="domain" description="HTH CENPB-type" evidence="3">
    <location>
        <begin position="49"/>
        <end position="114"/>
    </location>
</feature>
<name>A0A4Q4M3C1_9PLEO</name>
<dbReference type="GO" id="GO:0003677">
    <property type="term" value="F:DNA binding"/>
    <property type="evidence" value="ECO:0007669"/>
    <property type="project" value="UniProtKB-KW"/>
</dbReference>
<dbReference type="Proteomes" id="UP000293195">
    <property type="component" value="Unassembled WGS sequence"/>
</dbReference>
<dbReference type="InterPro" id="IPR050863">
    <property type="entry name" value="CenT-Element_Derived"/>
</dbReference>
<comment type="caution">
    <text evidence="5">The sequence shown here is derived from an EMBL/GenBank/DDBJ whole genome shotgun (WGS) entry which is preliminary data.</text>
</comment>
<dbReference type="PANTHER" id="PTHR19303">
    <property type="entry name" value="TRANSPOSON"/>
    <property type="match status" value="1"/>
</dbReference>
<feature type="compositionally biased region" description="Basic residues" evidence="2">
    <location>
        <begin position="570"/>
        <end position="586"/>
    </location>
</feature>
<dbReference type="InterPro" id="IPR006600">
    <property type="entry name" value="HTH_CenpB_DNA-bd_dom"/>
</dbReference>
<dbReference type="EMBL" id="PDXB01000064">
    <property type="protein sequence ID" value="RYN17046.1"/>
    <property type="molecule type" value="Genomic_DNA"/>
</dbReference>
<accession>A0A4Q4M3C1</accession>
<dbReference type="OrthoDB" id="3695345at2759"/>
<feature type="region of interest" description="Disordered" evidence="2">
    <location>
        <begin position="519"/>
        <end position="622"/>
    </location>
</feature>
<dbReference type="PANTHER" id="PTHR19303:SF74">
    <property type="entry name" value="POGO TRANSPOSABLE ELEMENT WITH KRAB DOMAIN"/>
    <property type="match status" value="1"/>
</dbReference>
<evidence type="ECO:0000313" key="4">
    <source>
        <dbReference type="EMBL" id="RYN17046.1"/>
    </source>
</evidence>
<proteinExistence type="predicted"/>
<feature type="compositionally biased region" description="Basic and acidic residues" evidence="2">
    <location>
        <begin position="490"/>
        <end position="499"/>
    </location>
</feature>
<dbReference type="EMBL" id="PDXA01000065">
    <property type="protein sequence ID" value="RYN35578.1"/>
    <property type="molecule type" value="Genomic_DNA"/>
</dbReference>
<evidence type="ECO:0000313" key="5">
    <source>
        <dbReference type="EMBL" id="RYN35578.1"/>
    </source>
</evidence>
<dbReference type="InterPro" id="IPR004875">
    <property type="entry name" value="DDE_SF_endonuclease_dom"/>
</dbReference>
<dbReference type="SMART" id="SM00674">
    <property type="entry name" value="CENPB"/>
    <property type="match status" value="1"/>
</dbReference>
<dbReference type="EMBL" id="PDXF01000087">
    <property type="protein sequence ID" value="RYN89306.1"/>
    <property type="molecule type" value="Genomic_DNA"/>
</dbReference>
<reference evidence="4" key="1">
    <citation type="submission" date="2017-10" db="EMBL/GenBank/DDBJ databases">
        <authorList>
            <person name="Armitage A.D."/>
            <person name="Barbara D.J."/>
            <person name="Woodhall J.W."/>
            <person name="Sreenivasaprasad S."/>
            <person name="Lane C.R."/>
            <person name="Clarkson J.P."/>
            <person name="Harrison R.J."/>
        </authorList>
    </citation>
    <scope>NUCLEOTIDE SEQUENCE</scope>
    <source>
        <strain evidence="4">FERA 1164</strain>
        <strain evidence="6">FERA 635</strain>
    </source>
</reference>
<keyword evidence="1" id="KW-0238">DNA-binding</keyword>
<gene>
    <name evidence="5" type="ORF">AA0114_g11743</name>
    <name evidence="4" type="ORF">AA0115_g12018</name>
    <name evidence="6" type="ORF">AA0119_g11469</name>
</gene>
<feature type="region of interest" description="Disordered" evidence="2">
    <location>
        <begin position="384"/>
        <end position="406"/>
    </location>
</feature>
<dbReference type="Pfam" id="PF03184">
    <property type="entry name" value="DDE_1"/>
    <property type="match status" value="1"/>
</dbReference>
<organism evidence="5 7">
    <name type="scientific">Alternaria tenuissima</name>
    <dbReference type="NCBI Taxonomy" id="119927"/>
    <lineage>
        <taxon>Eukaryota</taxon>
        <taxon>Fungi</taxon>
        <taxon>Dikarya</taxon>
        <taxon>Ascomycota</taxon>
        <taxon>Pezizomycotina</taxon>
        <taxon>Dothideomycetes</taxon>
        <taxon>Pleosporomycetidae</taxon>
        <taxon>Pleosporales</taxon>
        <taxon>Pleosporineae</taxon>
        <taxon>Pleosporaceae</taxon>
        <taxon>Alternaria</taxon>
        <taxon>Alternaria sect. Alternaria</taxon>
        <taxon>Alternaria alternata complex</taxon>
    </lineage>
</organism>
<dbReference type="Proteomes" id="UP000292402">
    <property type="component" value="Unassembled WGS sequence"/>
</dbReference>
<dbReference type="Proteomes" id="UP000292340">
    <property type="component" value="Unassembled WGS sequence"/>
</dbReference>
<dbReference type="GO" id="GO:0005634">
    <property type="term" value="C:nucleus"/>
    <property type="evidence" value="ECO:0007669"/>
    <property type="project" value="TreeGrafter"/>
</dbReference>
<feature type="region of interest" description="Disordered" evidence="2">
    <location>
        <begin position="442"/>
        <end position="499"/>
    </location>
</feature>
<evidence type="ECO:0000313" key="6">
    <source>
        <dbReference type="EMBL" id="RYN89306.1"/>
    </source>
</evidence>
<dbReference type="AlphaFoldDB" id="A0A4Q4M3C1"/>
<feature type="compositionally biased region" description="Polar residues" evidence="2">
    <location>
        <begin position="385"/>
        <end position="406"/>
    </location>
</feature>
<reference evidence="5" key="3">
    <citation type="journal article" date="2019" name="J. ISSAAS">
        <title>Genomics, evolutionary history and diagnostics of the Alternaria alternata species group including apple and Asian pear pathotypes.</title>
        <authorList>
            <person name="Armitage A.D."/>
            <person name="Cockerton H.M."/>
            <person name="Sreenivasaprasad S."/>
            <person name="Woodhall J."/>
            <person name="Lane C."/>
            <person name="Harrison R.J."/>
            <person name="Clarkson J.P."/>
        </authorList>
    </citation>
    <scope>NUCLEOTIDE SEQUENCE</scope>
    <source>
        <strain evidence="5">FERA 1082</strain>
    </source>
</reference>
<evidence type="ECO:0000313" key="7">
    <source>
        <dbReference type="Proteomes" id="UP000292402"/>
    </source>
</evidence>
<reference evidence="4 7" key="2">
    <citation type="journal article" date="2019" name="bioRxiv">
        <title>Genomics, evolutionary history and diagnostics of the Alternaria alternata species group including apple and Asian pear pathotypes.</title>
        <authorList>
            <person name="Armitage A.D."/>
            <person name="Cockerton H.M."/>
            <person name="Sreenivasaprasad S."/>
            <person name="Woodhall J.W."/>
            <person name="Lane C.R."/>
            <person name="Harrison R.J."/>
            <person name="Clarkson J.P."/>
        </authorList>
    </citation>
    <scope>NUCLEOTIDE SEQUENCE [LARGE SCALE GENOMIC DNA]</scope>
    <source>
        <strain evidence="7">FERA 1082</strain>
        <strain evidence="4">FERA 1164</strain>
        <strain evidence="6">FERA 635</strain>
    </source>
</reference>
<protein>
    <recommendedName>
        <fullName evidence="3">HTH CENPB-type domain-containing protein</fullName>
    </recommendedName>
</protein>
<keyword evidence="8" id="KW-1185">Reference proteome</keyword>
<feature type="compositionally biased region" description="Basic and acidic residues" evidence="2">
    <location>
        <begin position="525"/>
        <end position="562"/>
    </location>
</feature>
<evidence type="ECO:0000256" key="2">
    <source>
        <dbReference type="SAM" id="MobiDB-lite"/>
    </source>
</evidence>
<evidence type="ECO:0000313" key="8">
    <source>
        <dbReference type="Proteomes" id="UP000293195"/>
    </source>
</evidence>
<dbReference type="Pfam" id="PF03221">
    <property type="entry name" value="HTH_Tnp_Tc5"/>
    <property type="match status" value="1"/>
</dbReference>
<evidence type="ECO:0000259" key="3">
    <source>
        <dbReference type="PROSITE" id="PS51253"/>
    </source>
</evidence>
<evidence type="ECO:0000256" key="1">
    <source>
        <dbReference type="ARBA" id="ARBA00023125"/>
    </source>
</evidence>